<dbReference type="InterPro" id="IPR043128">
    <property type="entry name" value="Rev_trsase/Diguanyl_cyclase"/>
</dbReference>
<dbReference type="InterPro" id="IPR000160">
    <property type="entry name" value="GGDEF_dom"/>
</dbReference>
<dbReference type="Proteomes" id="UP001302257">
    <property type="component" value="Chromosome"/>
</dbReference>
<feature type="transmembrane region" description="Helical" evidence="2">
    <location>
        <begin position="47"/>
        <end position="64"/>
    </location>
</feature>
<feature type="transmembrane region" description="Helical" evidence="2">
    <location>
        <begin position="199"/>
        <end position="221"/>
    </location>
</feature>
<feature type="transmembrane region" description="Helical" evidence="2">
    <location>
        <begin position="161"/>
        <end position="179"/>
    </location>
</feature>
<dbReference type="PANTHER" id="PTHR45138">
    <property type="entry name" value="REGULATORY COMPONENTS OF SENSORY TRANSDUCTION SYSTEM"/>
    <property type="match status" value="1"/>
</dbReference>
<evidence type="ECO:0000259" key="3">
    <source>
        <dbReference type="PROSITE" id="PS50887"/>
    </source>
</evidence>
<keyword evidence="4" id="KW-0808">Transferase</keyword>
<reference evidence="4 5" key="1">
    <citation type="submission" date="2023-08" db="EMBL/GenBank/DDBJ databases">
        <title>Rhodoferax potami sp. nov. and Rhodoferax mekongensis sp. nov., isolated from the Mekong River in Thailand.</title>
        <authorList>
            <person name="Kitikhun S."/>
            <person name="Charoenyingcharoen P."/>
            <person name="Siriarchawattana P."/>
            <person name="Likhitrattanapisal S."/>
            <person name="Nilsakha T."/>
            <person name="Chanpet A."/>
            <person name="Rattanawaree P."/>
            <person name="Ingsriswang S."/>
        </authorList>
    </citation>
    <scope>NUCLEOTIDE SEQUENCE [LARGE SCALE GENOMIC DNA]</scope>
    <source>
        <strain evidence="4 5">TBRC 17307</strain>
    </source>
</reference>
<feature type="transmembrane region" description="Helical" evidence="2">
    <location>
        <begin position="105"/>
        <end position="122"/>
    </location>
</feature>
<dbReference type="CDD" id="cd01949">
    <property type="entry name" value="GGDEF"/>
    <property type="match status" value="1"/>
</dbReference>
<keyword evidence="4" id="KW-0548">Nucleotidyltransferase</keyword>
<evidence type="ECO:0000313" key="4">
    <source>
        <dbReference type="EMBL" id="WNO05793.1"/>
    </source>
</evidence>
<dbReference type="InterPro" id="IPR050469">
    <property type="entry name" value="Diguanylate_Cyclase"/>
</dbReference>
<proteinExistence type="predicted"/>
<keyword evidence="2" id="KW-0472">Membrane</keyword>
<evidence type="ECO:0000313" key="5">
    <source>
        <dbReference type="Proteomes" id="UP001302257"/>
    </source>
</evidence>
<dbReference type="PANTHER" id="PTHR45138:SF24">
    <property type="entry name" value="DIGUANYLATE CYCLASE DGCC-RELATED"/>
    <property type="match status" value="1"/>
</dbReference>
<dbReference type="EC" id="2.7.7.65" evidence="1"/>
<protein>
    <recommendedName>
        <fullName evidence="1">diguanylate cyclase</fullName>
        <ecNumber evidence="1">2.7.7.65</ecNumber>
    </recommendedName>
</protein>
<evidence type="ECO:0000256" key="1">
    <source>
        <dbReference type="ARBA" id="ARBA00012528"/>
    </source>
</evidence>
<evidence type="ECO:0000256" key="2">
    <source>
        <dbReference type="SAM" id="Phobius"/>
    </source>
</evidence>
<feature type="transmembrane region" description="Helical" evidence="2">
    <location>
        <begin position="128"/>
        <end position="149"/>
    </location>
</feature>
<dbReference type="NCBIfam" id="TIGR00254">
    <property type="entry name" value="GGDEF"/>
    <property type="match status" value="1"/>
</dbReference>
<keyword evidence="2" id="KW-1133">Transmembrane helix</keyword>
<keyword evidence="5" id="KW-1185">Reference proteome</keyword>
<organism evidence="4 5">
    <name type="scientific">Rhodoferax mekongensis</name>
    <dbReference type="NCBI Taxonomy" id="3068341"/>
    <lineage>
        <taxon>Bacteria</taxon>
        <taxon>Pseudomonadati</taxon>
        <taxon>Pseudomonadota</taxon>
        <taxon>Betaproteobacteria</taxon>
        <taxon>Burkholderiales</taxon>
        <taxon>Comamonadaceae</taxon>
        <taxon>Rhodoferax</taxon>
    </lineage>
</organism>
<feature type="domain" description="GGDEF" evidence="3">
    <location>
        <begin position="260"/>
        <end position="399"/>
    </location>
</feature>
<dbReference type="RefSeq" id="WP_313868528.1">
    <property type="nucleotide sequence ID" value="NZ_CP132507.1"/>
</dbReference>
<dbReference type="SMART" id="SM00267">
    <property type="entry name" value="GGDEF"/>
    <property type="match status" value="1"/>
</dbReference>
<dbReference type="SUPFAM" id="SSF55073">
    <property type="entry name" value="Nucleotide cyclase"/>
    <property type="match status" value="1"/>
</dbReference>
<accession>A0ABZ0B2X2</accession>
<gene>
    <name evidence="4" type="ORF">RAN89_04995</name>
</gene>
<sequence length="410" mass="43919">MVLYTTGHLRLDAATLVFATSLLAFSLAILSALLARGASSKRLGLHEWSASLAFASFAFLLFFFRGKAPWVLTYLVANLAMLAVVPFTMLAYAKLLQVEAPVSSVALSTAVGLSGVLAVYFLETDAQFGVFSMSMAIGFQLVLAALMVAMAPGRHGAQWRVVLNIIHGLSALAFFVRAGMALNGQAILVSTVANSPAQIVALCVAALYFTVATVVFIVMVSQRQHREMSDRLRRDGLTGLYTRTAFFEMAVAKPHQWQAGGYALVLMDIDNFKRINDSYGHAGGDAVLAHAARMLSQLTRLSDIAVRYGGEEFCVLLHDCSAEEAGRFAQRLVDEAGRQSVRIKDGRNVRFTFSVGYACAPDGQTRGGIESLEAVIDCADQALYAAKAAGRNQVQSSSGIPACNDVALAV</sequence>
<dbReference type="EMBL" id="CP132507">
    <property type="protein sequence ID" value="WNO05793.1"/>
    <property type="molecule type" value="Genomic_DNA"/>
</dbReference>
<dbReference type="PROSITE" id="PS50887">
    <property type="entry name" value="GGDEF"/>
    <property type="match status" value="1"/>
</dbReference>
<name>A0ABZ0B2X2_9BURK</name>
<dbReference type="Pfam" id="PF00990">
    <property type="entry name" value="GGDEF"/>
    <property type="match status" value="1"/>
</dbReference>
<dbReference type="Gene3D" id="3.30.70.270">
    <property type="match status" value="1"/>
</dbReference>
<feature type="transmembrane region" description="Helical" evidence="2">
    <location>
        <begin position="70"/>
        <end position="93"/>
    </location>
</feature>
<feature type="transmembrane region" description="Helical" evidence="2">
    <location>
        <begin position="13"/>
        <end position="35"/>
    </location>
</feature>
<dbReference type="InterPro" id="IPR029787">
    <property type="entry name" value="Nucleotide_cyclase"/>
</dbReference>
<keyword evidence="2" id="KW-0812">Transmembrane</keyword>
<dbReference type="GO" id="GO:0052621">
    <property type="term" value="F:diguanylate cyclase activity"/>
    <property type="evidence" value="ECO:0007669"/>
    <property type="project" value="UniProtKB-EC"/>
</dbReference>